<dbReference type="eggNOG" id="KOG3717">
    <property type="taxonomic scope" value="Eukaryota"/>
</dbReference>
<dbReference type="InterPro" id="IPR020843">
    <property type="entry name" value="ER"/>
</dbReference>
<dbReference type="InterPro" id="IPR013968">
    <property type="entry name" value="PKS_KR"/>
</dbReference>
<dbReference type="Pfam" id="PF08659">
    <property type="entry name" value="KR"/>
    <property type="match status" value="1"/>
</dbReference>
<dbReference type="InterPro" id="IPR057326">
    <property type="entry name" value="KR_dom"/>
</dbReference>
<dbReference type="InterPro" id="IPR050091">
    <property type="entry name" value="PKS_NRPS_Biosynth_Enz"/>
</dbReference>
<dbReference type="PROSITE" id="PS50075">
    <property type="entry name" value="CARRIER"/>
    <property type="match status" value="1"/>
</dbReference>
<evidence type="ECO:0000256" key="4">
    <source>
        <dbReference type="ARBA" id="ARBA00022679"/>
    </source>
</evidence>
<dbReference type="OrthoDB" id="329835at2759"/>
<dbReference type="SMART" id="SM00822">
    <property type="entry name" value="PKS_KR"/>
    <property type="match status" value="1"/>
</dbReference>
<dbReference type="InterPro" id="IPR011032">
    <property type="entry name" value="GroES-like_sf"/>
</dbReference>
<keyword evidence="3" id="KW-0597">Phosphoprotein</keyword>
<keyword evidence="7" id="KW-0012">Acyltransferase</keyword>
<dbReference type="GO" id="GO:0031177">
    <property type="term" value="F:phosphopantetheine binding"/>
    <property type="evidence" value="ECO:0007669"/>
    <property type="project" value="InterPro"/>
</dbReference>
<dbReference type="InterPro" id="IPR020806">
    <property type="entry name" value="PKS_PP-bd"/>
</dbReference>
<dbReference type="PANTHER" id="PTHR43775:SF22">
    <property type="entry name" value="SYNTHASE, PUTATIVE (JCVI)-RELATED"/>
    <property type="match status" value="1"/>
</dbReference>
<dbReference type="Gene3D" id="3.30.559.10">
    <property type="entry name" value="Chloramphenicol acetyltransferase-like domain"/>
    <property type="match status" value="2"/>
</dbReference>
<evidence type="ECO:0000313" key="10">
    <source>
        <dbReference type="EMBL" id="EOO03010.1"/>
    </source>
</evidence>
<dbReference type="InterPro" id="IPR036291">
    <property type="entry name" value="NAD(P)-bd_dom_sf"/>
</dbReference>
<dbReference type="EMBL" id="KB932881">
    <property type="protein sequence ID" value="EOO03010.1"/>
    <property type="molecule type" value="Genomic_DNA"/>
</dbReference>
<dbReference type="HOGENOM" id="CLU_262471_0_0_1"/>
<dbReference type="eggNOG" id="KOG1202">
    <property type="taxonomic scope" value="Eukaryota"/>
</dbReference>
<accession>R8BUM9</accession>
<dbReference type="SUPFAM" id="SSF50129">
    <property type="entry name" value="GroES-like"/>
    <property type="match status" value="1"/>
</dbReference>
<dbReference type="GO" id="GO:0004312">
    <property type="term" value="F:fatty acid synthase activity"/>
    <property type="evidence" value="ECO:0007669"/>
    <property type="project" value="TreeGrafter"/>
</dbReference>
<dbReference type="RefSeq" id="XP_007912235.1">
    <property type="nucleotide sequence ID" value="XM_007914044.1"/>
</dbReference>
<dbReference type="Pfam" id="PF13602">
    <property type="entry name" value="ADH_zinc_N_2"/>
    <property type="match status" value="1"/>
</dbReference>
<keyword evidence="5" id="KW-0560">Oxidoreductase</keyword>
<dbReference type="Gene3D" id="3.90.180.10">
    <property type="entry name" value="Medium-chain alcohol dehydrogenases, catalytic domain"/>
    <property type="match status" value="2"/>
</dbReference>
<evidence type="ECO:0000256" key="1">
    <source>
        <dbReference type="ARBA" id="ARBA00005232"/>
    </source>
</evidence>
<dbReference type="SUPFAM" id="SSF51735">
    <property type="entry name" value="NAD(P)-binding Rossmann-fold domains"/>
    <property type="match status" value="2"/>
</dbReference>
<dbReference type="InterPro" id="IPR009081">
    <property type="entry name" value="PP-bd_ACP"/>
</dbReference>
<evidence type="ECO:0000256" key="3">
    <source>
        <dbReference type="ARBA" id="ARBA00022553"/>
    </source>
</evidence>
<keyword evidence="2" id="KW-0596">Phosphopantetheine</keyword>
<proteinExistence type="inferred from homology"/>
<dbReference type="SMART" id="SM00829">
    <property type="entry name" value="PKS_ER"/>
    <property type="match status" value="1"/>
</dbReference>
<dbReference type="PROSITE" id="PS00440">
    <property type="entry name" value="ACYLTRANSF_C_2"/>
    <property type="match status" value="1"/>
</dbReference>
<keyword evidence="11" id="KW-1185">Reference proteome</keyword>
<keyword evidence="6" id="KW-0511">Multifunctional enzyme</keyword>
<dbReference type="InterPro" id="IPR039551">
    <property type="entry name" value="Cho/carn_acyl_trans"/>
</dbReference>
<dbReference type="InterPro" id="IPR042231">
    <property type="entry name" value="Cho/carn_acyl_trans_2"/>
</dbReference>
<evidence type="ECO:0000259" key="9">
    <source>
        <dbReference type="PROSITE" id="PS50075"/>
    </source>
</evidence>
<gene>
    <name evidence="10" type="ORF">UCRPA7_1464</name>
</gene>
<reference evidence="11" key="1">
    <citation type="journal article" date="2013" name="Genome Announc.">
        <title>Draft genome sequence of the ascomycete Phaeoacremonium aleophilum strain UCR-PA7, a causal agent of the esca disease complex in grapevines.</title>
        <authorList>
            <person name="Blanco-Ulate B."/>
            <person name="Rolshausen P."/>
            <person name="Cantu D."/>
        </authorList>
    </citation>
    <scope>NUCLEOTIDE SEQUENCE [LARGE SCALE GENOMIC DNA]</scope>
    <source>
        <strain evidence="11">UCR-PA7</strain>
    </source>
</reference>
<dbReference type="GO" id="GO:0044550">
    <property type="term" value="P:secondary metabolite biosynthetic process"/>
    <property type="evidence" value="ECO:0007669"/>
    <property type="project" value="TreeGrafter"/>
</dbReference>
<feature type="active site" description="Proton acceptor" evidence="8">
    <location>
        <position position="988"/>
    </location>
</feature>
<evidence type="ECO:0000256" key="2">
    <source>
        <dbReference type="ARBA" id="ARBA00022450"/>
    </source>
</evidence>
<evidence type="ECO:0000256" key="5">
    <source>
        <dbReference type="ARBA" id="ARBA00023002"/>
    </source>
</evidence>
<dbReference type="Gene3D" id="1.10.1200.10">
    <property type="entry name" value="ACP-like"/>
    <property type="match status" value="1"/>
</dbReference>
<evidence type="ECO:0000256" key="7">
    <source>
        <dbReference type="ARBA" id="ARBA00023315"/>
    </source>
</evidence>
<evidence type="ECO:0000256" key="6">
    <source>
        <dbReference type="ARBA" id="ARBA00023268"/>
    </source>
</evidence>
<dbReference type="PANTHER" id="PTHR43775">
    <property type="entry name" value="FATTY ACID SYNTHASE"/>
    <property type="match status" value="1"/>
</dbReference>
<name>R8BUM9_PHAM7</name>
<organism evidence="10 11">
    <name type="scientific">Phaeoacremonium minimum (strain UCR-PA7)</name>
    <name type="common">Esca disease fungus</name>
    <name type="synonym">Togninia minima</name>
    <dbReference type="NCBI Taxonomy" id="1286976"/>
    <lineage>
        <taxon>Eukaryota</taxon>
        <taxon>Fungi</taxon>
        <taxon>Dikarya</taxon>
        <taxon>Ascomycota</taxon>
        <taxon>Pezizomycotina</taxon>
        <taxon>Sordariomycetes</taxon>
        <taxon>Sordariomycetidae</taxon>
        <taxon>Togniniales</taxon>
        <taxon>Togniniaceae</taxon>
        <taxon>Phaeoacremonium</taxon>
    </lineage>
</organism>
<dbReference type="SUPFAM" id="SSF52777">
    <property type="entry name" value="CoA-dependent acyltransferases"/>
    <property type="match status" value="2"/>
</dbReference>
<dbReference type="GeneID" id="19321614"/>
<dbReference type="KEGG" id="tmn:UCRPA7_1464"/>
<feature type="domain" description="Carrier" evidence="9">
    <location>
        <begin position="584"/>
        <end position="661"/>
    </location>
</feature>
<dbReference type="SUPFAM" id="SSF47336">
    <property type="entry name" value="ACP-like"/>
    <property type="match status" value="1"/>
</dbReference>
<dbReference type="Pfam" id="PF23297">
    <property type="entry name" value="ACP_SdgA_C"/>
    <property type="match status" value="1"/>
</dbReference>
<dbReference type="Pfam" id="PF00755">
    <property type="entry name" value="Carn_acyltransf"/>
    <property type="match status" value="1"/>
</dbReference>
<keyword evidence="4" id="KW-0808">Transferase</keyword>
<evidence type="ECO:0000313" key="11">
    <source>
        <dbReference type="Proteomes" id="UP000014074"/>
    </source>
</evidence>
<dbReference type="CDD" id="cd05195">
    <property type="entry name" value="enoyl_red"/>
    <property type="match status" value="1"/>
</dbReference>
<dbReference type="InterPro" id="IPR000542">
    <property type="entry name" value="Carn_acyl_trans"/>
</dbReference>
<sequence>MTKFIYSTEFKKTACKALEFELMYRNNKMHIQRFVADTKLLDAMSTNEERRILETPFHQTERSFKIHVAKPGLLNSLVFVDDPAFVTELDPDEVEIKAHAFGLNFSDVFIALGQLPPTQPMVGNAEKRQLLIDQYNIPTGNIFSSRTTAFAAGIKRLTKGRGVDVVLNSLSGPMLQASWEVMAPFGTFVEVGKTDIYRRSHLAMEPFRNNLKFASIDLVLLAQQRPAYVAKMLQEIWDDIRASRLSALPVTSFPIGEVEKAFRLMQNRGHTGKIVLEADENSKVVARTAELRLRADATYVIVGGLGGLGKLICRHLQLRGARHVALFTRQTLDALTKAEIEAGLTVEATGAAVRIVTCDVTDTAVVAKVANDLQKLMPPVKGIIHGGMILADNLISKISQADFFTALAPKVRGTNNLHAAFPVTDLDFFILMSSLCAIIGTLGQSNYASAGTYQDMFAHALVSEGHTNVVTIDFPLIQDTYPVTQDRILSLGRQGCQYLDVATVWPVLDYAMSGAAGRDGNNQLAWGLDAQSFLSQDEQGTRVPPLLESIVAHKLSTHAMRDSGQNPPKRSVEDEIAHAKTIEEAESLVLETIQTKIASLTALDLADLDIDTPVANMALDSLVATEIKNWITNTLQAPLQTSDIMDASSLRSLAGLVTTVSKLVKPNMKDKVDTIRVVENREQKDRKNGAEVGLPKYPLPPLETTFEIFLDSVSHLGNAAELEETKKAIDQFILPGGVGQRMQSRLQKLATEDTRMDEVVDMYVRNKWLRGRDWRPRLRNFFATLPLTENPQTQAERAAQIVLAAYAYKRTLDEGTVQEEFLGDDALSMDTIYWLFNSNRTPILECDRPDRYPGNDFIVVMRKGHAWKVDITTDGKDTLKSGQLKEIFHVIQQERLETVNWASLLTTADRDEWAQAREEVMLTSKANAHFINTIEKCLFIVYLEDKSPSSATERAECFLLDNNSNRWLDKTLSFVVCANGISAIFGEHTMVDGTTFGGLINAVTSAPIIEEDTRHENTVYSKSSLKDKMTYLPFAMPASLDKYVPHLLSAHIAAHKGYNLCNYELDYGSAYLRRHNLPPKSVSQLLIQLAVRRQLGYNPLGAVDVISQRPFRGGRTDMIYVMTPPVQAFCAIAEDLSVPISERRKKFLEAIKSHARLTTLSTRGRGFRWTLMALKEMKEEHEELPAFYSDTLYQKTNERPVCTSFTEFGLPEMGRCQPNHEDIWVGCQVFDESVRFTVIDGVGGSEKFAENLREVGIAMKGIVESVVGRNEAEWKEALYGDIRGGLAF</sequence>
<dbReference type="GO" id="GO:0006633">
    <property type="term" value="P:fatty acid biosynthetic process"/>
    <property type="evidence" value="ECO:0007669"/>
    <property type="project" value="TreeGrafter"/>
</dbReference>
<dbReference type="GO" id="GO:0016491">
    <property type="term" value="F:oxidoreductase activity"/>
    <property type="evidence" value="ECO:0007669"/>
    <property type="project" value="UniProtKB-KW"/>
</dbReference>
<dbReference type="InterPro" id="IPR036736">
    <property type="entry name" value="ACP-like_sf"/>
</dbReference>
<dbReference type="Gene3D" id="3.30.559.70">
    <property type="entry name" value="Choline/Carnitine o-acyltransferase, domain 2"/>
    <property type="match status" value="1"/>
</dbReference>
<comment type="similarity">
    <text evidence="1">Belongs to the carnitine/choline acetyltransferase family.</text>
</comment>
<dbReference type="Proteomes" id="UP000014074">
    <property type="component" value="Unassembled WGS sequence"/>
</dbReference>
<dbReference type="Gene3D" id="3.40.50.720">
    <property type="entry name" value="NAD(P)-binding Rossmann-like Domain"/>
    <property type="match status" value="1"/>
</dbReference>
<dbReference type="SMART" id="SM00823">
    <property type="entry name" value="PKS_PP"/>
    <property type="match status" value="1"/>
</dbReference>
<protein>
    <submittedName>
        <fullName evidence="10">Putative polyketide synthase protein</fullName>
    </submittedName>
</protein>
<dbReference type="InterPro" id="IPR023213">
    <property type="entry name" value="CAT-like_dom_sf"/>
</dbReference>
<evidence type="ECO:0000256" key="8">
    <source>
        <dbReference type="PIRSR" id="PIRSR600542-1"/>
    </source>
</evidence>